<feature type="transmembrane region" description="Helical" evidence="1">
    <location>
        <begin position="295"/>
        <end position="315"/>
    </location>
</feature>
<accession>A0A9W7E8J3</accession>
<dbReference type="EMBL" id="BRXW01000607">
    <property type="protein sequence ID" value="GMH69393.1"/>
    <property type="molecule type" value="Genomic_DNA"/>
</dbReference>
<dbReference type="AlphaFoldDB" id="A0A9W7E8J3"/>
<feature type="transmembrane region" description="Helical" evidence="1">
    <location>
        <begin position="79"/>
        <end position="96"/>
    </location>
</feature>
<gene>
    <name evidence="2" type="ORF">TrLO_g2901</name>
</gene>
<sequence length="489" mass="55169">MGKPDLTPVVGSFLDKGKSSKPIYEERIISYFLKNRKWGLPKTKGTWGSNFWAYQQNHHQFISMFCAHPFHPYSSTERIVVVFCSFAFTFMVTAIMKVQDMERRSVCEIGCEHHVYWQGFCHPMGEALSAQFTGSGSMCTAGGYDNAFDLAMSGGSPPCGSLVCGENTRVRGTPLDCEGHRSDTTIVYEPTDACNDMTCDFYTEHEVIEFCNTADFGTVMLGLSLIVMIYDYLLKTCAECGCVQNKGKWTERGAECCGHMFMCVFFFLSIIYWIVGLSVANEEGSLGGEFVMEWFLIKVQGWGYAFFFDILLFTFSSKKQKEIFEKQYPGLICLPENVAEAKQADEIMKLGEYKNGGESGISNTATAQQMPSGNKIHPIAQPVVQHTVQQPTVVMQQVNPQPMVQVDVNGDGIPDMVVTQQQAAAMQQHAMMQQQQQAMQQQAMQQQAMQQQAMQQQMYQQQQMAQMQAQAQQMMQNPQQMQQMMNQQR</sequence>
<proteinExistence type="predicted"/>
<reference evidence="3" key="1">
    <citation type="journal article" date="2023" name="Commun. Biol.">
        <title>Genome analysis of Parmales, the sister group of diatoms, reveals the evolutionary specialization of diatoms from phago-mixotrophs to photoautotrophs.</title>
        <authorList>
            <person name="Ban H."/>
            <person name="Sato S."/>
            <person name="Yoshikawa S."/>
            <person name="Yamada K."/>
            <person name="Nakamura Y."/>
            <person name="Ichinomiya M."/>
            <person name="Sato N."/>
            <person name="Blanc-Mathieu R."/>
            <person name="Endo H."/>
            <person name="Kuwata A."/>
            <person name="Ogata H."/>
        </authorList>
    </citation>
    <scope>NUCLEOTIDE SEQUENCE [LARGE SCALE GENOMIC DNA]</scope>
    <source>
        <strain evidence="3">NIES 3700</strain>
    </source>
</reference>
<name>A0A9W7E8J3_9STRA</name>
<keyword evidence="1" id="KW-0812">Transmembrane</keyword>
<feature type="transmembrane region" description="Helical" evidence="1">
    <location>
        <begin position="256"/>
        <end position="275"/>
    </location>
</feature>
<dbReference type="OrthoDB" id="191961at2759"/>
<dbReference type="Proteomes" id="UP001165122">
    <property type="component" value="Unassembled WGS sequence"/>
</dbReference>
<keyword evidence="1" id="KW-1133">Transmembrane helix</keyword>
<organism evidence="2 3">
    <name type="scientific">Triparma laevis f. longispina</name>
    <dbReference type="NCBI Taxonomy" id="1714387"/>
    <lineage>
        <taxon>Eukaryota</taxon>
        <taxon>Sar</taxon>
        <taxon>Stramenopiles</taxon>
        <taxon>Ochrophyta</taxon>
        <taxon>Bolidophyceae</taxon>
        <taxon>Parmales</taxon>
        <taxon>Triparmaceae</taxon>
        <taxon>Triparma</taxon>
    </lineage>
</organism>
<keyword evidence="3" id="KW-1185">Reference proteome</keyword>
<comment type="caution">
    <text evidence="2">The sequence shown here is derived from an EMBL/GenBank/DDBJ whole genome shotgun (WGS) entry which is preliminary data.</text>
</comment>
<evidence type="ECO:0000256" key="1">
    <source>
        <dbReference type="SAM" id="Phobius"/>
    </source>
</evidence>
<evidence type="ECO:0000313" key="2">
    <source>
        <dbReference type="EMBL" id="GMH69393.1"/>
    </source>
</evidence>
<keyword evidence="1" id="KW-0472">Membrane</keyword>
<evidence type="ECO:0000313" key="3">
    <source>
        <dbReference type="Proteomes" id="UP001165122"/>
    </source>
</evidence>
<protein>
    <submittedName>
        <fullName evidence="2">Uncharacterized protein</fullName>
    </submittedName>
</protein>